<sequence length="503" mass="59533">MISNKKLINIDKILKKNLKQAIIKKNYDFALRLIELSTHLKYNYAFNDTLYDQELEGSLKQISNSLFKSEKIIPNENVVLFYDYFGYDNRGLTQQYLRALLRLNKRIILVFENKNRHYKNEAILAEIENYDNKEIYYLEGNNRIELCANLIKIILAEKPEHILMHLIPWDTIAYMAFYKVQGIKRYQINLTDHAFWLGVDITDINIEFRSFGQNLSEQLRNIPSYKNKILPYYPILSETPFQGFDFDTKNKKIIFSGSTFYKILGNNLEFLETIHKILQLDENLIFVFAGSGNGTAIHKFIDDNKLNNRIFLIGDRYDLYEIMKNVDYYISTFPYIGALMTQIAVASGLPVFAYVHPKNLVSDIKDLFYKSDRFKNFDNLDTLVTEFSIEYKKNTPKSLYNNLMITEEEFSENLQKIFNGENPMSFLEKKYDAFESYQTFNTLMIEAENLYNPVFENTINKFLTGSERFKMFQDYKLSYYKKVFKENKITFLKTIYYQITGKI</sequence>
<keyword evidence="2" id="KW-1185">Reference proteome</keyword>
<dbReference type="SUPFAM" id="SSF53756">
    <property type="entry name" value="UDP-Glycosyltransferase/glycogen phosphorylase"/>
    <property type="match status" value="1"/>
</dbReference>
<dbReference type="Gene3D" id="3.40.50.2000">
    <property type="entry name" value="Glycogen Phosphorylase B"/>
    <property type="match status" value="1"/>
</dbReference>
<protein>
    <submittedName>
        <fullName evidence="1">Glycosyltransferase family 4 protein</fullName>
    </submittedName>
</protein>
<evidence type="ECO:0000313" key="1">
    <source>
        <dbReference type="EMBL" id="MDR4953371.1"/>
    </source>
</evidence>
<comment type="caution">
    <text evidence="1">The sequence shown here is derived from an EMBL/GenBank/DDBJ whole genome shotgun (WGS) entry which is preliminary data.</text>
</comment>
<name>A0ABU1E702_9FLAO</name>
<reference evidence="1 2" key="1">
    <citation type="submission" date="2023-08" db="EMBL/GenBank/DDBJ databases">
        <authorList>
            <person name="Maltman C."/>
        </authorList>
    </citation>
    <scope>NUCLEOTIDE SEQUENCE [LARGE SCALE GENOMIC DNA]</scope>
    <source>
        <strain evidence="1 2">ES2</strain>
    </source>
</reference>
<accession>A0ABU1E702</accession>
<evidence type="ECO:0000313" key="2">
    <source>
        <dbReference type="Proteomes" id="UP001260959"/>
    </source>
</evidence>
<dbReference type="EMBL" id="JAVIXS010000014">
    <property type="protein sequence ID" value="MDR4953371.1"/>
    <property type="molecule type" value="Genomic_DNA"/>
</dbReference>
<dbReference type="RefSeq" id="WP_079240162.1">
    <property type="nucleotide sequence ID" value="NZ_JAVIXS010000014.1"/>
</dbReference>
<organism evidence="1 2">
    <name type="scientific">Chryseobacterium metallicongregator</name>
    <dbReference type="NCBI Taxonomy" id="3073042"/>
    <lineage>
        <taxon>Bacteria</taxon>
        <taxon>Pseudomonadati</taxon>
        <taxon>Bacteroidota</taxon>
        <taxon>Flavobacteriia</taxon>
        <taxon>Flavobacteriales</taxon>
        <taxon>Weeksellaceae</taxon>
        <taxon>Chryseobacterium group</taxon>
        <taxon>Chryseobacterium</taxon>
    </lineage>
</organism>
<proteinExistence type="predicted"/>
<dbReference type="Proteomes" id="UP001260959">
    <property type="component" value="Unassembled WGS sequence"/>
</dbReference>
<gene>
    <name evidence="1" type="ORF">REB14_14415</name>
</gene>